<feature type="compositionally biased region" description="Basic and acidic residues" evidence="2">
    <location>
        <begin position="220"/>
        <end position="237"/>
    </location>
</feature>
<evidence type="ECO:0000313" key="3">
    <source>
        <dbReference type="EMBL" id="KND03259.1"/>
    </source>
</evidence>
<feature type="coiled-coil region" evidence="1">
    <location>
        <begin position="580"/>
        <end position="708"/>
    </location>
</feature>
<organism evidence="3 4">
    <name type="scientific">Spizellomyces punctatus (strain DAOM BR117)</name>
    <dbReference type="NCBI Taxonomy" id="645134"/>
    <lineage>
        <taxon>Eukaryota</taxon>
        <taxon>Fungi</taxon>
        <taxon>Fungi incertae sedis</taxon>
        <taxon>Chytridiomycota</taxon>
        <taxon>Chytridiomycota incertae sedis</taxon>
        <taxon>Chytridiomycetes</taxon>
        <taxon>Spizellomycetales</taxon>
        <taxon>Spizellomycetaceae</taxon>
        <taxon>Spizellomyces</taxon>
    </lineage>
</organism>
<name>A0A0L0HQZ2_SPIPD</name>
<dbReference type="Proteomes" id="UP000053201">
    <property type="component" value="Unassembled WGS sequence"/>
</dbReference>
<reference evidence="3 4" key="1">
    <citation type="submission" date="2009-08" db="EMBL/GenBank/DDBJ databases">
        <title>The Genome Sequence of Spizellomyces punctatus strain DAOM BR117.</title>
        <authorList>
            <consortium name="The Broad Institute Genome Sequencing Platform"/>
            <person name="Russ C."/>
            <person name="Cuomo C."/>
            <person name="Shea T."/>
            <person name="Young S.K."/>
            <person name="Zeng Q."/>
            <person name="Koehrsen M."/>
            <person name="Haas B."/>
            <person name="Borodovsky M."/>
            <person name="Guigo R."/>
            <person name="Alvarado L."/>
            <person name="Berlin A."/>
            <person name="Bochicchio J."/>
            <person name="Borenstein D."/>
            <person name="Chapman S."/>
            <person name="Chen Z."/>
            <person name="Engels R."/>
            <person name="Freedman E."/>
            <person name="Gellesch M."/>
            <person name="Goldberg J."/>
            <person name="Griggs A."/>
            <person name="Gujja S."/>
            <person name="Heiman D."/>
            <person name="Hepburn T."/>
            <person name="Howarth C."/>
            <person name="Jen D."/>
            <person name="Larson L."/>
            <person name="Lewis B."/>
            <person name="Mehta T."/>
            <person name="Park D."/>
            <person name="Pearson M."/>
            <person name="Roberts A."/>
            <person name="Saif S."/>
            <person name="Shenoy N."/>
            <person name="Sisk P."/>
            <person name="Stolte C."/>
            <person name="Sykes S."/>
            <person name="Thomson T."/>
            <person name="Walk T."/>
            <person name="White J."/>
            <person name="Yandava C."/>
            <person name="Burger G."/>
            <person name="Gray M.W."/>
            <person name="Holland P.W.H."/>
            <person name="King N."/>
            <person name="Lang F.B.F."/>
            <person name="Roger A.J."/>
            <person name="Ruiz-Trillo I."/>
            <person name="Lander E."/>
            <person name="Nusbaum C."/>
        </authorList>
    </citation>
    <scope>NUCLEOTIDE SEQUENCE [LARGE SCALE GENOMIC DNA]</scope>
    <source>
        <strain evidence="3 4">DAOM BR117</strain>
    </source>
</reference>
<feature type="compositionally biased region" description="Basic and acidic residues" evidence="2">
    <location>
        <begin position="246"/>
        <end position="259"/>
    </location>
</feature>
<feature type="compositionally biased region" description="Basic and acidic residues" evidence="2">
    <location>
        <begin position="191"/>
        <end position="211"/>
    </location>
</feature>
<feature type="compositionally biased region" description="Low complexity" evidence="2">
    <location>
        <begin position="545"/>
        <end position="555"/>
    </location>
</feature>
<feature type="compositionally biased region" description="Polar residues" evidence="2">
    <location>
        <begin position="83"/>
        <end position="93"/>
    </location>
</feature>
<dbReference type="AlphaFoldDB" id="A0A0L0HQZ2"/>
<feature type="compositionally biased region" description="Polar residues" evidence="2">
    <location>
        <begin position="534"/>
        <end position="544"/>
    </location>
</feature>
<dbReference type="VEuPathDB" id="FungiDB:SPPG_02311"/>
<protein>
    <submittedName>
        <fullName evidence="3">Uncharacterized protein</fullName>
    </submittedName>
</protein>
<feature type="region of interest" description="Disordered" evidence="2">
    <location>
        <begin position="1"/>
        <end position="470"/>
    </location>
</feature>
<feature type="compositionally biased region" description="Basic and acidic residues" evidence="2">
    <location>
        <begin position="357"/>
        <end position="368"/>
    </location>
</feature>
<dbReference type="RefSeq" id="XP_016611298.1">
    <property type="nucleotide sequence ID" value="XM_016750602.1"/>
</dbReference>
<dbReference type="OMA" id="IDENAQD"/>
<feature type="region of interest" description="Disordered" evidence="2">
    <location>
        <begin position="524"/>
        <end position="565"/>
    </location>
</feature>
<evidence type="ECO:0000256" key="2">
    <source>
        <dbReference type="SAM" id="MobiDB-lite"/>
    </source>
</evidence>
<accession>A0A0L0HQZ2</accession>
<dbReference type="OrthoDB" id="2148303at2759"/>
<proteinExistence type="predicted"/>
<keyword evidence="4" id="KW-1185">Reference proteome</keyword>
<feature type="compositionally biased region" description="Polar residues" evidence="2">
    <location>
        <begin position="424"/>
        <end position="470"/>
    </location>
</feature>
<dbReference type="EMBL" id="KQ257452">
    <property type="protein sequence ID" value="KND03259.1"/>
    <property type="molecule type" value="Genomic_DNA"/>
</dbReference>
<gene>
    <name evidence="3" type="ORF">SPPG_02311</name>
</gene>
<sequence length="758" mass="81782">MAEQSENTTNIDAIADTEAQEISTTDDIAEDAEQEQTTQRPDISENIAHSADEDNANVADDSSPAENLRNVGSAHGAEARELQLSSTKFNQETPHLEPEAPDANTDNLPASMEEQETEEEPPVNTAEEGSVQEFVERNSIEINDQLENVASADQEAPDPVNPINKESEITLAEPDIGADRILPPEQGDAPTESHEKEVGDTDDRELPRIDGDEPSTTSSHDGEVGNIDDRELPRIDGDESSTTSSHDGEVGKTDDRELPQEGEPSAGLEGTETLAEVIHDNQSGVGEEEHNELNAPLPLIPPPIERQDPTTEEEVGVPAEESSVEPHDQTVDSTEVPESESGTKGEGIDTTDEENEREAKEAPHKDTEDGLAVQSKDVPTPTPSASEERPFLEKVASQTLRTVISRPPSSGDPDILPGADVDAPQTSEPAETDQNMANEIVSSQYASLPNEESQSQSAVPGESTRVNTAESTASAIIGEGPSSHMVPAGTDEQFNLESTLGQSVETLNGGERPYSAVPSQLVENQNSDDEVVQPSENPSQELIDQQQSSQGTTEQEYLDGGMRTGTMSSTVSLDMPMDVLRALEAQLDVLNAEKANLRGSVLQLEAERTIHIATITNLTNNNEQLSRDLSLALSEKQALFQEVQDLTKTLTYLQEKLSQIETRPPLPAKSAGVGAELRQQLRVAEERIAKLQKENDALRAQKLQLLDKALDLKMKLKTQSTDAAQQALGPRITVTGGKAPLLQRFKKLPDIGSAASER</sequence>
<feature type="compositionally biased region" description="Polar residues" evidence="2">
    <location>
        <begin position="1"/>
        <end position="11"/>
    </location>
</feature>
<keyword evidence="1" id="KW-0175">Coiled coil</keyword>
<dbReference type="InParanoid" id="A0A0L0HQZ2"/>
<evidence type="ECO:0000313" key="4">
    <source>
        <dbReference type="Proteomes" id="UP000053201"/>
    </source>
</evidence>
<evidence type="ECO:0000256" key="1">
    <source>
        <dbReference type="SAM" id="Coils"/>
    </source>
</evidence>
<dbReference type="GeneID" id="27685905"/>